<protein>
    <recommendedName>
        <fullName evidence="8">Zn(2)-C6 fungal-type domain-containing protein</fullName>
    </recommendedName>
</protein>
<dbReference type="GO" id="GO:0000978">
    <property type="term" value="F:RNA polymerase II cis-regulatory region sequence-specific DNA binding"/>
    <property type="evidence" value="ECO:0007669"/>
    <property type="project" value="TreeGrafter"/>
</dbReference>
<keyword evidence="5" id="KW-0539">Nucleus</keyword>
<dbReference type="SMART" id="SM00066">
    <property type="entry name" value="GAL4"/>
    <property type="match status" value="1"/>
</dbReference>
<dbReference type="Gene3D" id="4.10.240.10">
    <property type="entry name" value="Zn(2)-C6 fungal-type DNA-binding domain"/>
    <property type="match status" value="1"/>
</dbReference>
<sequence>MDIPRPEDVPGASQNQDQLQTQQHVRKRRRTQLACNSCRQRKTACNGDRPSCSSCIRRGVQDSCSYEEATVGSKASINTGKSLMISSPKPNVHFQSVSQSTSSPSLAVGTAASPGNVGGLAMVSNTETQGSLYGGSSTIALVSQVRQAASDQAVPINETDRPSIDSLPQPHGEVEILHKQDVANFVLPQRQQADEFLNCYWEFVHPVFPLLDLRTFNATYERLWLSSPGKGLDGDELNETIFHATLNLVFALGCQYSKDVPPQRKSSYADELYRRSRRLLNFEILDALQLSLVQLFLLTGVYLQSTEHANRCWNVVGLAIRTAQGLGLNTENNSHRTSQSGYEIKRRVWHCCILLDRLLAMTFGRPTMIRSGSYDVPEPSIIDDQYLTADSHQVPGAQPSGVHSRMNLFVYSLRLFDIMDEILSKFYVFQGSKSESNLAKSFNPWSVDDLASILTINAKLDDFRGSVPQIFKDITSFALRTDAFAPGQLHVVLQSKVLRSRFLLVRILLLRPVLLASVFKEKSALLAKSEPGLTKDLAIGVCTLCVKSAHLLVETIHENLNTEYRSSGWHTVYFAFAAATILLAAQLSPLIRASLYAEHCFETSWTSCIEILEHHKVQIQSAKRAINILETLKEKVQARKSAEIMNPLNGNPLGSNITGNPTHAEQHITNPQDSIPQDYSAIVPGVPNGELGNDNIIMFDTGMQMDSMNDAWFTQQLSDLNWLDYYQVSPQ</sequence>
<dbReference type="CDD" id="cd12148">
    <property type="entry name" value="fungal_TF_MHR"/>
    <property type="match status" value="1"/>
</dbReference>
<keyword evidence="6" id="KW-0175">Coiled coil</keyword>
<feature type="compositionally biased region" description="Polar residues" evidence="7">
    <location>
        <begin position="12"/>
        <end position="23"/>
    </location>
</feature>
<dbReference type="InterPro" id="IPR001138">
    <property type="entry name" value="Zn2Cys6_DnaBD"/>
</dbReference>
<reference evidence="9 10" key="1">
    <citation type="journal article" date="2011" name="PLoS Genet.">
        <title>Genomic analysis of the necrotrophic fungal pathogens Sclerotinia sclerotiorum and Botrytis cinerea.</title>
        <authorList>
            <person name="Amselem J."/>
            <person name="Cuomo C.A."/>
            <person name="van Kan J.A."/>
            <person name="Viaud M."/>
            <person name="Benito E.P."/>
            <person name="Couloux A."/>
            <person name="Coutinho P.M."/>
            <person name="de Vries R.P."/>
            <person name="Dyer P.S."/>
            <person name="Fillinger S."/>
            <person name="Fournier E."/>
            <person name="Gout L."/>
            <person name="Hahn M."/>
            <person name="Kohn L."/>
            <person name="Lapalu N."/>
            <person name="Plummer K.M."/>
            <person name="Pradier J.M."/>
            <person name="Quevillon E."/>
            <person name="Sharon A."/>
            <person name="Simon A."/>
            <person name="ten Have A."/>
            <person name="Tudzynski B."/>
            <person name="Tudzynski P."/>
            <person name="Wincker P."/>
            <person name="Andrew M."/>
            <person name="Anthouard V."/>
            <person name="Beever R.E."/>
            <person name="Beffa R."/>
            <person name="Benoit I."/>
            <person name="Bouzid O."/>
            <person name="Brault B."/>
            <person name="Chen Z."/>
            <person name="Choquer M."/>
            <person name="Collemare J."/>
            <person name="Cotton P."/>
            <person name="Danchin E.G."/>
            <person name="Da Silva C."/>
            <person name="Gautier A."/>
            <person name="Giraud C."/>
            <person name="Giraud T."/>
            <person name="Gonzalez C."/>
            <person name="Grossetete S."/>
            <person name="Guldener U."/>
            <person name="Henrissat B."/>
            <person name="Howlett B.J."/>
            <person name="Kodira C."/>
            <person name="Kretschmer M."/>
            <person name="Lappartient A."/>
            <person name="Leroch M."/>
            <person name="Levis C."/>
            <person name="Mauceli E."/>
            <person name="Neuveglise C."/>
            <person name="Oeser B."/>
            <person name="Pearson M."/>
            <person name="Poulain J."/>
            <person name="Poussereau N."/>
            <person name="Quesneville H."/>
            <person name="Rascle C."/>
            <person name="Schumacher J."/>
            <person name="Segurens B."/>
            <person name="Sexton A."/>
            <person name="Silva E."/>
            <person name="Sirven C."/>
            <person name="Soanes D.M."/>
            <person name="Talbot N.J."/>
            <person name="Templeton M."/>
            <person name="Yandava C."/>
            <person name="Yarden O."/>
            <person name="Zeng Q."/>
            <person name="Rollins J.A."/>
            <person name="Lebrun M.H."/>
            <person name="Dickman M."/>
        </authorList>
    </citation>
    <scope>NUCLEOTIDE SEQUENCE [LARGE SCALE GENOMIC DNA]</scope>
    <source>
        <strain evidence="9 10">B05.10</strain>
    </source>
</reference>
<keyword evidence="3" id="KW-0238">DNA-binding</keyword>
<feature type="domain" description="Zn(2)-C6 fungal-type" evidence="8">
    <location>
        <begin position="34"/>
        <end position="66"/>
    </location>
</feature>
<dbReference type="RefSeq" id="XP_024551551.1">
    <property type="nucleotide sequence ID" value="XM_024695757.1"/>
</dbReference>
<evidence type="ECO:0000313" key="9">
    <source>
        <dbReference type="EMBL" id="ATZ54655.1"/>
    </source>
</evidence>
<dbReference type="InterPro" id="IPR007219">
    <property type="entry name" value="XnlR_reg_dom"/>
</dbReference>
<dbReference type="GO" id="GO:0000981">
    <property type="term" value="F:DNA-binding transcription factor activity, RNA polymerase II-specific"/>
    <property type="evidence" value="ECO:0007669"/>
    <property type="project" value="InterPro"/>
</dbReference>
<dbReference type="GO" id="GO:0006351">
    <property type="term" value="P:DNA-templated transcription"/>
    <property type="evidence" value="ECO:0007669"/>
    <property type="project" value="InterPro"/>
</dbReference>
<dbReference type="KEGG" id="bfu:BCIN_11g00100"/>
<proteinExistence type="predicted"/>
<evidence type="ECO:0000256" key="2">
    <source>
        <dbReference type="ARBA" id="ARBA00023015"/>
    </source>
</evidence>
<name>A0A384JVN9_BOTFB</name>
<dbReference type="PANTHER" id="PTHR47424:SF3">
    <property type="entry name" value="REGULATORY PROTEIN GAL4"/>
    <property type="match status" value="1"/>
</dbReference>
<evidence type="ECO:0000259" key="8">
    <source>
        <dbReference type="PROSITE" id="PS50048"/>
    </source>
</evidence>
<keyword evidence="10" id="KW-1185">Reference proteome</keyword>
<dbReference type="GO" id="GO:0005634">
    <property type="term" value="C:nucleus"/>
    <property type="evidence" value="ECO:0007669"/>
    <property type="project" value="TreeGrafter"/>
</dbReference>
<dbReference type="Proteomes" id="UP000001798">
    <property type="component" value="Chromosome 11"/>
</dbReference>
<evidence type="ECO:0000256" key="6">
    <source>
        <dbReference type="SAM" id="Coils"/>
    </source>
</evidence>
<feature type="coiled-coil region" evidence="6">
    <location>
        <begin position="612"/>
        <end position="639"/>
    </location>
</feature>
<dbReference type="AlphaFoldDB" id="A0A384JVN9"/>
<dbReference type="GeneID" id="5432975"/>
<evidence type="ECO:0000256" key="3">
    <source>
        <dbReference type="ARBA" id="ARBA00023125"/>
    </source>
</evidence>
<organism evidence="9 10">
    <name type="scientific">Botryotinia fuckeliana (strain B05.10)</name>
    <name type="common">Noble rot fungus</name>
    <name type="synonym">Botrytis cinerea</name>
    <dbReference type="NCBI Taxonomy" id="332648"/>
    <lineage>
        <taxon>Eukaryota</taxon>
        <taxon>Fungi</taxon>
        <taxon>Dikarya</taxon>
        <taxon>Ascomycota</taxon>
        <taxon>Pezizomycotina</taxon>
        <taxon>Leotiomycetes</taxon>
        <taxon>Helotiales</taxon>
        <taxon>Sclerotiniaceae</taxon>
        <taxon>Botrytis</taxon>
    </lineage>
</organism>
<reference evidence="9 10" key="3">
    <citation type="journal article" date="2017" name="Mol. Plant Pathol.">
        <title>A gapless genome sequence of the fungus Botrytis cinerea.</title>
        <authorList>
            <person name="Van Kan J.A."/>
            <person name="Stassen J.H."/>
            <person name="Mosbach A."/>
            <person name="Van Der Lee T.A."/>
            <person name="Faino L."/>
            <person name="Farmer A.D."/>
            <person name="Papasotiriou D.G."/>
            <person name="Zhou S."/>
            <person name="Seidl M.F."/>
            <person name="Cottam E."/>
            <person name="Edel D."/>
            <person name="Hahn M."/>
            <person name="Schwartz D.C."/>
            <person name="Dietrich R.A."/>
            <person name="Widdison S."/>
            <person name="Scalliet G."/>
        </authorList>
    </citation>
    <scope>NUCLEOTIDE SEQUENCE [LARGE SCALE GENOMIC DNA]</scope>
    <source>
        <strain evidence="9 10">B05.10</strain>
    </source>
</reference>
<accession>A0A384JVN9</accession>
<dbReference type="PANTHER" id="PTHR47424">
    <property type="entry name" value="REGULATORY PROTEIN GAL4"/>
    <property type="match status" value="1"/>
</dbReference>
<dbReference type="SMART" id="SM00906">
    <property type="entry name" value="Fungal_trans"/>
    <property type="match status" value="1"/>
</dbReference>
<keyword evidence="1" id="KW-0479">Metal-binding</keyword>
<gene>
    <name evidence="9" type="ORF">BCIN_11g00100</name>
</gene>
<dbReference type="PROSITE" id="PS50048">
    <property type="entry name" value="ZN2_CY6_FUNGAL_2"/>
    <property type="match status" value="1"/>
</dbReference>
<dbReference type="VEuPathDB" id="FungiDB:Bcin11g00100"/>
<evidence type="ECO:0000256" key="1">
    <source>
        <dbReference type="ARBA" id="ARBA00022723"/>
    </source>
</evidence>
<evidence type="ECO:0000256" key="4">
    <source>
        <dbReference type="ARBA" id="ARBA00023163"/>
    </source>
</evidence>
<dbReference type="OrthoDB" id="3364175at2759"/>
<dbReference type="PROSITE" id="PS00463">
    <property type="entry name" value="ZN2_CY6_FUNGAL_1"/>
    <property type="match status" value="1"/>
</dbReference>
<feature type="region of interest" description="Disordered" evidence="7">
    <location>
        <begin position="1"/>
        <end position="25"/>
    </location>
</feature>
<evidence type="ECO:0000256" key="7">
    <source>
        <dbReference type="SAM" id="MobiDB-lite"/>
    </source>
</evidence>
<dbReference type="InterPro" id="IPR051127">
    <property type="entry name" value="Fungal_SecMet_Regulators"/>
</dbReference>
<reference evidence="9 10" key="2">
    <citation type="journal article" date="2012" name="Eukaryot. Cell">
        <title>Genome update of Botrytis cinerea strains B05.10 and T4.</title>
        <authorList>
            <person name="Staats M."/>
            <person name="van Kan J.A."/>
        </authorList>
    </citation>
    <scope>NUCLEOTIDE SEQUENCE [LARGE SCALE GENOMIC DNA]</scope>
    <source>
        <strain evidence="9 10">B05.10</strain>
    </source>
</reference>
<dbReference type="SUPFAM" id="SSF57701">
    <property type="entry name" value="Zn2/Cys6 DNA-binding domain"/>
    <property type="match status" value="1"/>
</dbReference>
<dbReference type="CDD" id="cd00067">
    <property type="entry name" value="GAL4"/>
    <property type="match status" value="1"/>
</dbReference>
<keyword evidence="2" id="KW-0805">Transcription regulation</keyword>
<dbReference type="EMBL" id="CP009815">
    <property type="protein sequence ID" value="ATZ54655.1"/>
    <property type="molecule type" value="Genomic_DNA"/>
</dbReference>
<dbReference type="InterPro" id="IPR036864">
    <property type="entry name" value="Zn2-C6_fun-type_DNA-bd_sf"/>
</dbReference>
<keyword evidence="4" id="KW-0804">Transcription</keyword>
<evidence type="ECO:0000313" key="10">
    <source>
        <dbReference type="Proteomes" id="UP000001798"/>
    </source>
</evidence>
<dbReference type="Pfam" id="PF00172">
    <property type="entry name" value="Zn_clus"/>
    <property type="match status" value="1"/>
</dbReference>
<dbReference type="GO" id="GO:0008270">
    <property type="term" value="F:zinc ion binding"/>
    <property type="evidence" value="ECO:0007669"/>
    <property type="project" value="InterPro"/>
</dbReference>
<evidence type="ECO:0000256" key="5">
    <source>
        <dbReference type="ARBA" id="ARBA00023242"/>
    </source>
</evidence>
<dbReference type="Pfam" id="PF04082">
    <property type="entry name" value="Fungal_trans"/>
    <property type="match status" value="1"/>
</dbReference>
<dbReference type="GO" id="GO:0000435">
    <property type="term" value="P:positive regulation of transcription from RNA polymerase II promoter by galactose"/>
    <property type="evidence" value="ECO:0007669"/>
    <property type="project" value="TreeGrafter"/>
</dbReference>